<evidence type="ECO:0000313" key="14">
    <source>
        <dbReference type="EMBL" id="NBN77581.1"/>
    </source>
</evidence>
<dbReference type="CDD" id="cd00082">
    <property type="entry name" value="HisKA"/>
    <property type="match status" value="1"/>
</dbReference>
<dbReference type="PROSITE" id="PS50112">
    <property type="entry name" value="PAS"/>
    <property type="match status" value="1"/>
</dbReference>
<dbReference type="Gene3D" id="3.30.450.20">
    <property type="entry name" value="PAS domain"/>
    <property type="match status" value="1"/>
</dbReference>
<dbReference type="InterPro" id="IPR003594">
    <property type="entry name" value="HATPase_dom"/>
</dbReference>
<keyword evidence="9" id="KW-0472">Membrane</keyword>
<dbReference type="Pfam" id="PF13188">
    <property type="entry name" value="PAS_8"/>
    <property type="match status" value="1"/>
</dbReference>
<dbReference type="Proteomes" id="UP000586722">
    <property type="component" value="Unassembled WGS sequence"/>
</dbReference>
<dbReference type="Pfam" id="PF00072">
    <property type="entry name" value="Response_reg"/>
    <property type="match status" value="1"/>
</dbReference>
<dbReference type="SMART" id="SM00304">
    <property type="entry name" value="HAMP"/>
    <property type="match status" value="1"/>
</dbReference>
<dbReference type="CDD" id="cd22890">
    <property type="entry name" value="ChiS-DBD"/>
    <property type="match status" value="1"/>
</dbReference>
<dbReference type="PRINTS" id="PR00344">
    <property type="entry name" value="BCTRLSENSOR"/>
</dbReference>
<dbReference type="SUPFAM" id="SSF52172">
    <property type="entry name" value="CheY-like"/>
    <property type="match status" value="1"/>
</dbReference>
<dbReference type="InterPro" id="IPR003660">
    <property type="entry name" value="HAMP_dom"/>
</dbReference>
<dbReference type="SMART" id="SM00387">
    <property type="entry name" value="HATPase_c"/>
    <property type="match status" value="1"/>
</dbReference>
<keyword evidence="4 7" id="KW-0597">Phosphoprotein</keyword>
<dbReference type="Gene3D" id="6.10.340.10">
    <property type="match status" value="1"/>
</dbReference>
<evidence type="ECO:0000259" key="12">
    <source>
        <dbReference type="PROSITE" id="PS50112"/>
    </source>
</evidence>
<accession>A0A7X5J8K7</accession>
<gene>
    <name evidence="14" type="ORF">GWI72_04785</name>
</gene>
<feature type="transmembrane region" description="Helical" evidence="9">
    <location>
        <begin position="341"/>
        <end position="360"/>
    </location>
</feature>
<dbReference type="PROSITE" id="PS50109">
    <property type="entry name" value="HIS_KIN"/>
    <property type="match status" value="1"/>
</dbReference>
<evidence type="ECO:0000256" key="4">
    <source>
        <dbReference type="ARBA" id="ARBA00022553"/>
    </source>
</evidence>
<dbReference type="PROSITE" id="PS50885">
    <property type="entry name" value="HAMP"/>
    <property type="match status" value="1"/>
</dbReference>
<name>A0A7X5J8K7_9HYPH</name>
<feature type="coiled-coil region" evidence="8">
    <location>
        <begin position="407"/>
        <end position="451"/>
    </location>
</feature>
<dbReference type="InterPro" id="IPR001789">
    <property type="entry name" value="Sig_transdc_resp-reg_receiver"/>
</dbReference>
<keyword evidence="8" id="KW-0175">Coiled coil</keyword>
<keyword evidence="6" id="KW-0418">Kinase</keyword>
<dbReference type="EC" id="2.7.13.3" evidence="3"/>
<dbReference type="GO" id="GO:0009927">
    <property type="term" value="F:histidine phosphotransfer kinase activity"/>
    <property type="evidence" value="ECO:0007669"/>
    <property type="project" value="TreeGrafter"/>
</dbReference>
<feature type="domain" description="Response regulatory" evidence="11">
    <location>
        <begin position="710"/>
        <end position="826"/>
    </location>
</feature>
<proteinExistence type="predicted"/>
<dbReference type="InterPro" id="IPR035965">
    <property type="entry name" value="PAS-like_dom_sf"/>
</dbReference>
<dbReference type="Pfam" id="PF00512">
    <property type="entry name" value="HisKA"/>
    <property type="match status" value="1"/>
</dbReference>
<keyword evidence="5" id="KW-0808">Transferase</keyword>
<feature type="transmembrane region" description="Helical" evidence="9">
    <location>
        <begin position="12"/>
        <end position="35"/>
    </location>
</feature>
<organism evidence="14 15">
    <name type="scientific">Pannonibacter tanglangensis</name>
    <dbReference type="NCBI Taxonomy" id="2750084"/>
    <lineage>
        <taxon>Bacteria</taxon>
        <taxon>Pseudomonadati</taxon>
        <taxon>Pseudomonadota</taxon>
        <taxon>Alphaproteobacteria</taxon>
        <taxon>Hyphomicrobiales</taxon>
        <taxon>Stappiaceae</taxon>
        <taxon>Pannonibacter</taxon>
    </lineage>
</organism>
<dbReference type="Gene3D" id="1.10.287.130">
    <property type="match status" value="1"/>
</dbReference>
<keyword evidence="9" id="KW-0812">Transmembrane</keyword>
<protein>
    <recommendedName>
        <fullName evidence="3">histidine kinase</fullName>
        <ecNumber evidence="3">2.7.13.3</ecNumber>
    </recommendedName>
</protein>
<dbReference type="PROSITE" id="PS50110">
    <property type="entry name" value="RESPONSE_REGULATORY"/>
    <property type="match status" value="1"/>
</dbReference>
<feature type="modified residue" description="4-aspartylphosphate" evidence="7">
    <location>
        <position position="759"/>
    </location>
</feature>
<dbReference type="InterPro" id="IPR004358">
    <property type="entry name" value="Sig_transdc_His_kin-like_C"/>
</dbReference>
<dbReference type="PANTHER" id="PTHR43047:SF72">
    <property type="entry name" value="OSMOSENSING HISTIDINE PROTEIN KINASE SLN1"/>
    <property type="match status" value="1"/>
</dbReference>
<dbReference type="Gene3D" id="3.40.50.2300">
    <property type="match status" value="1"/>
</dbReference>
<dbReference type="CDD" id="cd16922">
    <property type="entry name" value="HATPase_EvgS-ArcB-TorS-like"/>
    <property type="match status" value="1"/>
</dbReference>
<evidence type="ECO:0000256" key="2">
    <source>
        <dbReference type="ARBA" id="ARBA00004370"/>
    </source>
</evidence>
<feature type="domain" description="Histidine kinase" evidence="10">
    <location>
        <begin position="451"/>
        <end position="675"/>
    </location>
</feature>
<dbReference type="Pfam" id="PF00672">
    <property type="entry name" value="HAMP"/>
    <property type="match status" value="1"/>
</dbReference>
<evidence type="ECO:0000256" key="5">
    <source>
        <dbReference type="ARBA" id="ARBA00022679"/>
    </source>
</evidence>
<evidence type="ECO:0000256" key="7">
    <source>
        <dbReference type="PROSITE-ProRule" id="PRU00169"/>
    </source>
</evidence>
<dbReference type="PANTHER" id="PTHR43047">
    <property type="entry name" value="TWO-COMPONENT HISTIDINE PROTEIN KINASE"/>
    <property type="match status" value="1"/>
</dbReference>
<keyword evidence="15" id="KW-1185">Reference proteome</keyword>
<evidence type="ECO:0000259" key="11">
    <source>
        <dbReference type="PROSITE" id="PS50110"/>
    </source>
</evidence>
<evidence type="ECO:0000313" key="15">
    <source>
        <dbReference type="Proteomes" id="UP000586722"/>
    </source>
</evidence>
<dbReference type="SUPFAM" id="SSF55874">
    <property type="entry name" value="ATPase domain of HSP90 chaperone/DNA topoisomerase II/histidine kinase"/>
    <property type="match status" value="1"/>
</dbReference>
<dbReference type="InterPro" id="IPR005467">
    <property type="entry name" value="His_kinase_dom"/>
</dbReference>
<dbReference type="EMBL" id="JAABLQ010000001">
    <property type="protein sequence ID" value="NBN77581.1"/>
    <property type="molecule type" value="Genomic_DNA"/>
</dbReference>
<dbReference type="InterPro" id="IPR000014">
    <property type="entry name" value="PAS"/>
</dbReference>
<dbReference type="InterPro" id="IPR036097">
    <property type="entry name" value="HisK_dim/P_sf"/>
</dbReference>
<dbReference type="InterPro" id="IPR036890">
    <property type="entry name" value="HATPase_C_sf"/>
</dbReference>
<dbReference type="GO" id="GO:0005886">
    <property type="term" value="C:plasma membrane"/>
    <property type="evidence" value="ECO:0007669"/>
    <property type="project" value="TreeGrafter"/>
</dbReference>
<comment type="catalytic activity">
    <reaction evidence="1">
        <text>ATP + protein L-histidine = ADP + protein N-phospho-L-histidine.</text>
        <dbReference type="EC" id="2.7.13.3"/>
    </reaction>
</comment>
<evidence type="ECO:0000256" key="8">
    <source>
        <dbReference type="SAM" id="Coils"/>
    </source>
</evidence>
<dbReference type="InterPro" id="IPR003661">
    <property type="entry name" value="HisK_dim/P_dom"/>
</dbReference>
<dbReference type="CDD" id="cd06225">
    <property type="entry name" value="HAMP"/>
    <property type="match status" value="1"/>
</dbReference>
<comment type="subcellular location">
    <subcellularLocation>
        <location evidence="2">Membrane</location>
    </subcellularLocation>
</comment>
<dbReference type="SUPFAM" id="SSF55785">
    <property type="entry name" value="PYP-like sensor domain (PAS domain)"/>
    <property type="match status" value="1"/>
</dbReference>
<dbReference type="SMART" id="SM00388">
    <property type="entry name" value="HisKA"/>
    <property type="match status" value="1"/>
</dbReference>
<dbReference type="Gene3D" id="3.30.565.10">
    <property type="entry name" value="Histidine kinase-like ATPase, C-terminal domain"/>
    <property type="match status" value="1"/>
</dbReference>
<evidence type="ECO:0000259" key="10">
    <source>
        <dbReference type="PROSITE" id="PS50109"/>
    </source>
</evidence>
<evidence type="ECO:0000256" key="6">
    <source>
        <dbReference type="ARBA" id="ARBA00022777"/>
    </source>
</evidence>
<feature type="domain" description="PAS" evidence="12">
    <location>
        <begin position="858"/>
        <end position="894"/>
    </location>
</feature>
<reference evidence="15" key="1">
    <citation type="submission" date="2020-01" db="EMBL/GenBank/DDBJ databases">
        <authorList>
            <person name="Fang Y."/>
            <person name="Sun R."/>
            <person name="Nie L."/>
            <person name="He J."/>
            <person name="Hao L."/>
            <person name="Wang L."/>
            <person name="Su S."/>
            <person name="Lv E."/>
            <person name="Zhang Z."/>
            <person name="Xie R."/>
            <person name="Liu H."/>
        </authorList>
    </citation>
    <scope>NUCLEOTIDE SEQUENCE [LARGE SCALE GENOMIC DNA]</scope>
    <source>
        <strain evidence="15">XCT-53</strain>
    </source>
</reference>
<dbReference type="SMART" id="SM00448">
    <property type="entry name" value="REC"/>
    <property type="match status" value="1"/>
</dbReference>
<evidence type="ECO:0000256" key="9">
    <source>
        <dbReference type="SAM" id="Phobius"/>
    </source>
</evidence>
<keyword evidence="9" id="KW-1133">Transmembrane helix</keyword>
<evidence type="ECO:0000259" key="13">
    <source>
        <dbReference type="PROSITE" id="PS50885"/>
    </source>
</evidence>
<dbReference type="CDD" id="cd17574">
    <property type="entry name" value="REC_OmpR"/>
    <property type="match status" value="1"/>
</dbReference>
<dbReference type="GO" id="GO:0000155">
    <property type="term" value="F:phosphorelay sensor kinase activity"/>
    <property type="evidence" value="ECO:0007669"/>
    <property type="project" value="InterPro"/>
</dbReference>
<dbReference type="SUPFAM" id="SSF158472">
    <property type="entry name" value="HAMP domain-like"/>
    <property type="match status" value="1"/>
</dbReference>
<dbReference type="AlphaFoldDB" id="A0A7X5J8K7"/>
<dbReference type="InterPro" id="IPR011006">
    <property type="entry name" value="CheY-like_superfamily"/>
</dbReference>
<evidence type="ECO:0000256" key="1">
    <source>
        <dbReference type="ARBA" id="ARBA00000085"/>
    </source>
</evidence>
<evidence type="ECO:0000256" key="3">
    <source>
        <dbReference type="ARBA" id="ARBA00012438"/>
    </source>
</evidence>
<dbReference type="SUPFAM" id="SSF47384">
    <property type="entry name" value="Homodimeric domain of signal transducing histidine kinase"/>
    <property type="match status" value="1"/>
</dbReference>
<sequence>MPFLPQGFQTRVMITLILASVLPLALGGWVFFALVNRNITEETYRQVAFARDAKSSEVLQYLTFARREAESIGQSANVRYAVGDFYGFSFAMGQMAATETQAGARLRLLFGVEPGGSTIIPPPAPVGEDILLREALEYANAHRRFHPSFADFIAASEYDNLYLVNTRGRVVYSVAKDAYLGHDLNDMTGPLAALYAKLRVNPQSQALLFSDFVHDPVSGQFVAYLGMNVRLYTTSNATIFFRLPAEGLGRLMQASNVMTLISSRGEVIAATRGAGISTASPAAVPAQMRAPQGIETLTEGLIGVPTLSAWKRLTDPAPGWLVVAESEQARAFATSRRLRDALLLIGIAAIAALVPAALALSRSMTGPIRRLARSATMVANGALDEELPEYDRPLEYADLSRAVTQMRRSLRDQVEVISQKNAELEQHLRQIEEKNAELEEADRMKDRFLAATSHELRTPLNGIIGISETLGAGAMGEFAPAQKSQLHLIALSARRLSRLVDDLLDIYRIREGRMRLDLQPLDVAQSLRNVLQLARPMLTGEPVTLRVDVDGEVPAVHADPVRFEQILFNLITNAVKYGGEGRIEISARRSDGPRGPRVAIAIRDFGPGISPDSLERIFHPLEQITGSGSRAAMQEGTGLGLTIARNLAVLMSGTIEVESTLGEGSTFTVSLPASDQPALPVNRSELHEVLAGPDAVASRPLAEGDSAAPSILLVDDEPINLQVLRNVLLPRGYRVIDCDNGPDALRLVEEYHPDLVVLDVMMSGMSGLDVARHLRRRYSLLDLPIILLTARGRTRDMIAGFEVGANDYVVKPFVKDELVSRIATLLEASRAKRRAEENSELKQEIERRIQVEDALRLSQRRMGQLLEALEDGLVCANPKGVVTFANPAAERWLGEAPVSGQTTLSDLLPDVALAALSGLTGDDDTRRVEAEIDGRRLVLNAFALLPDAGGGIALLLSEAGREAPGLVTSVRDAVDSSLPALASPVADDLDVVSADPYRAQIVAVMGEVLALWKQLTGKGKVDFAEASGIWRVSLDKSSLQTRTLDKYLMLETLPVNPRWRDVLRSGDYLLEQAARPDALDTPAIREARERLARDLALLRRLLPAGA</sequence>
<comment type="caution">
    <text evidence="14">The sequence shown here is derived from an EMBL/GenBank/DDBJ whole genome shotgun (WGS) entry which is preliminary data.</text>
</comment>
<feature type="domain" description="HAMP" evidence="13">
    <location>
        <begin position="362"/>
        <end position="415"/>
    </location>
</feature>
<dbReference type="Pfam" id="PF02518">
    <property type="entry name" value="HATPase_c"/>
    <property type="match status" value="1"/>
</dbReference>